<feature type="non-terminal residue" evidence="1">
    <location>
        <position position="56"/>
    </location>
</feature>
<dbReference type="EMBL" id="QUTD01005985">
    <property type="protein sequence ID" value="RHY58257.1"/>
    <property type="molecule type" value="Genomic_DNA"/>
</dbReference>
<protein>
    <submittedName>
        <fullName evidence="1">Uncharacterized protein</fullName>
    </submittedName>
</protein>
<evidence type="ECO:0000313" key="1">
    <source>
        <dbReference type="EMBL" id="RHY58257.1"/>
    </source>
</evidence>
<reference evidence="1 2" key="1">
    <citation type="submission" date="2018-08" db="EMBL/GenBank/DDBJ databases">
        <title>Aphanomyces genome sequencing and annotation.</title>
        <authorList>
            <person name="Minardi D."/>
            <person name="Oidtmann B."/>
            <person name="Van Der Giezen M."/>
            <person name="Studholme D.J."/>
        </authorList>
    </citation>
    <scope>NUCLEOTIDE SEQUENCE [LARGE SCALE GENOMIC DNA]</scope>
    <source>
        <strain evidence="1 2">D2</strain>
    </source>
</reference>
<dbReference type="Proteomes" id="UP000266643">
    <property type="component" value="Unassembled WGS sequence"/>
</dbReference>
<gene>
    <name evidence="1" type="ORF">DYB30_012063</name>
</gene>
<sequence>MVRYVASVADVPVTTAAKVLVIGTKKTNGLTLAQSILTHLNHGTTPPSSTISLLTH</sequence>
<name>A0A397D8T5_APHAT</name>
<accession>A0A397D8T5</accession>
<dbReference type="AlphaFoldDB" id="A0A397D8T5"/>
<comment type="caution">
    <text evidence="1">The sequence shown here is derived from an EMBL/GenBank/DDBJ whole genome shotgun (WGS) entry which is preliminary data.</text>
</comment>
<evidence type="ECO:0000313" key="2">
    <source>
        <dbReference type="Proteomes" id="UP000266643"/>
    </source>
</evidence>
<organism evidence="1 2">
    <name type="scientific">Aphanomyces astaci</name>
    <name type="common">Crayfish plague agent</name>
    <dbReference type="NCBI Taxonomy" id="112090"/>
    <lineage>
        <taxon>Eukaryota</taxon>
        <taxon>Sar</taxon>
        <taxon>Stramenopiles</taxon>
        <taxon>Oomycota</taxon>
        <taxon>Saprolegniomycetes</taxon>
        <taxon>Saprolegniales</taxon>
        <taxon>Verrucalvaceae</taxon>
        <taxon>Aphanomyces</taxon>
    </lineage>
</organism>
<proteinExistence type="predicted"/>